<evidence type="ECO:0000313" key="3">
    <source>
        <dbReference type="EMBL" id="TCV03118.1"/>
    </source>
</evidence>
<keyword evidence="2" id="KW-0732">Signal</keyword>
<dbReference type="Pfam" id="PF03401">
    <property type="entry name" value="TctC"/>
    <property type="match status" value="1"/>
</dbReference>
<dbReference type="OrthoDB" id="8678477at2"/>
<feature type="chain" id="PRO_5020880936" evidence="2">
    <location>
        <begin position="24"/>
        <end position="327"/>
    </location>
</feature>
<protein>
    <submittedName>
        <fullName evidence="3">Tripartite-type tricarboxylate transporter receptor subunit TctC</fullName>
    </submittedName>
</protein>
<evidence type="ECO:0000256" key="2">
    <source>
        <dbReference type="SAM" id="SignalP"/>
    </source>
</evidence>
<dbReference type="EMBL" id="SMBX01000001">
    <property type="protein sequence ID" value="TCV03118.1"/>
    <property type="molecule type" value="Genomic_DNA"/>
</dbReference>
<dbReference type="PIRSF" id="PIRSF017082">
    <property type="entry name" value="YflP"/>
    <property type="match status" value="1"/>
</dbReference>
<dbReference type="SUPFAM" id="SSF53850">
    <property type="entry name" value="Periplasmic binding protein-like II"/>
    <property type="match status" value="1"/>
</dbReference>
<accession>A0A4R3VH83</accession>
<dbReference type="Proteomes" id="UP000294692">
    <property type="component" value="Unassembled WGS sequence"/>
</dbReference>
<dbReference type="Gene3D" id="3.40.190.150">
    <property type="entry name" value="Bordetella uptake gene, domain 1"/>
    <property type="match status" value="1"/>
</dbReference>
<evidence type="ECO:0000313" key="4">
    <source>
        <dbReference type="Proteomes" id="UP000294692"/>
    </source>
</evidence>
<gene>
    <name evidence="3" type="ORF">EV686_101581</name>
</gene>
<dbReference type="AlphaFoldDB" id="A0A4R3VH83"/>
<reference evidence="3 4" key="1">
    <citation type="submission" date="2019-03" db="EMBL/GenBank/DDBJ databases">
        <title>Genomic Encyclopedia of Type Strains, Phase IV (KMG-IV): sequencing the most valuable type-strain genomes for metagenomic binning, comparative biology and taxonomic classification.</title>
        <authorList>
            <person name="Goeker M."/>
        </authorList>
    </citation>
    <scope>NUCLEOTIDE SEQUENCE [LARGE SCALE GENOMIC DNA]</scope>
    <source>
        <strain evidence="3 4">DSM 100048</strain>
    </source>
</reference>
<proteinExistence type="inferred from homology"/>
<dbReference type="InterPro" id="IPR005064">
    <property type="entry name" value="BUG"/>
</dbReference>
<dbReference type="PANTHER" id="PTHR42928:SF5">
    <property type="entry name" value="BLR1237 PROTEIN"/>
    <property type="match status" value="1"/>
</dbReference>
<sequence>MHNKRRQILIALSLCTAVIPAQAAQSKSSFPERALTIVVPFSAGGGSDVVARILATGMSAKLGQSVIVENKTGASGNIGAEAVAKAKPDGYTLLFGSMGVMSVNTHLYPNMSFQPEKDFTAIGRIYDTPHVIVVSPEFPATSLSDLISLAKSKPGSLTYASAGNGTSTHLMGALFMDQTKTKLTHVPYKGNAPALNDTMGGHVAIMFDQATNSTGQIRAKRLRALAVTSKNRLTDLPEVPTVGELGYPELEATSWTVLAAPADTPADIVEKLSQALEAALADADISEKIKQTGGLVNYESSAAANKLVKDESLRWGTLIKAANIATN</sequence>
<dbReference type="RefSeq" id="WP_132473277.1">
    <property type="nucleotide sequence ID" value="NZ_JBHRVM010000001.1"/>
</dbReference>
<keyword evidence="4" id="KW-1185">Reference proteome</keyword>
<comment type="similarity">
    <text evidence="1">Belongs to the UPF0065 (bug) family.</text>
</comment>
<organism evidence="3 4">
    <name type="scientific">Paracandidimonas soli</name>
    <dbReference type="NCBI Taxonomy" id="1917182"/>
    <lineage>
        <taxon>Bacteria</taxon>
        <taxon>Pseudomonadati</taxon>
        <taxon>Pseudomonadota</taxon>
        <taxon>Betaproteobacteria</taxon>
        <taxon>Burkholderiales</taxon>
        <taxon>Alcaligenaceae</taxon>
        <taxon>Paracandidimonas</taxon>
    </lineage>
</organism>
<dbReference type="Gene3D" id="3.40.190.10">
    <property type="entry name" value="Periplasmic binding protein-like II"/>
    <property type="match status" value="1"/>
</dbReference>
<keyword evidence="3" id="KW-0675">Receptor</keyword>
<name>A0A4R3VH83_9BURK</name>
<evidence type="ECO:0000256" key="1">
    <source>
        <dbReference type="ARBA" id="ARBA00006987"/>
    </source>
</evidence>
<dbReference type="PANTHER" id="PTHR42928">
    <property type="entry name" value="TRICARBOXYLATE-BINDING PROTEIN"/>
    <property type="match status" value="1"/>
</dbReference>
<dbReference type="InterPro" id="IPR042100">
    <property type="entry name" value="Bug_dom1"/>
</dbReference>
<feature type="signal peptide" evidence="2">
    <location>
        <begin position="1"/>
        <end position="23"/>
    </location>
</feature>
<comment type="caution">
    <text evidence="3">The sequence shown here is derived from an EMBL/GenBank/DDBJ whole genome shotgun (WGS) entry which is preliminary data.</text>
</comment>
<dbReference type="CDD" id="cd07012">
    <property type="entry name" value="PBP2_Bug_TTT"/>
    <property type="match status" value="1"/>
</dbReference>